<dbReference type="EMBL" id="LQYE01000003">
    <property type="protein sequence ID" value="OAT69759.1"/>
    <property type="molecule type" value="Genomic_DNA"/>
</dbReference>
<dbReference type="AlphaFoldDB" id="A0A179VCZ5"/>
<name>A0A179VCZ5_9MYCO</name>
<evidence type="ECO:0000313" key="1">
    <source>
        <dbReference type="EMBL" id="OAT69759.1"/>
    </source>
</evidence>
<dbReference type="InterPro" id="IPR037126">
    <property type="entry name" value="PdaC/RsiV-like_sf"/>
</dbReference>
<gene>
    <name evidence="1" type="ORF">AWB85_19615</name>
</gene>
<protein>
    <recommendedName>
        <fullName evidence="3">DUF3298 domain-containing protein</fullName>
    </recommendedName>
</protein>
<dbReference type="Gene3D" id="3.90.640.20">
    <property type="entry name" value="Heat-shock cognate protein, ATPase"/>
    <property type="match status" value="1"/>
</dbReference>
<organism evidence="1 2">
    <name type="scientific">Mycobacteroides immunogenum</name>
    <dbReference type="NCBI Taxonomy" id="83262"/>
    <lineage>
        <taxon>Bacteria</taxon>
        <taxon>Bacillati</taxon>
        <taxon>Actinomycetota</taxon>
        <taxon>Actinomycetes</taxon>
        <taxon>Mycobacteriales</taxon>
        <taxon>Mycobacteriaceae</taxon>
        <taxon>Mycobacteroides</taxon>
    </lineage>
</organism>
<dbReference type="Proteomes" id="UP000186919">
    <property type="component" value="Unassembled WGS sequence"/>
</dbReference>
<accession>A0A179VCZ5</accession>
<evidence type="ECO:0000313" key="2">
    <source>
        <dbReference type="Proteomes" id="UP000186919"/>
    </source>
</evidence>
<proteinExistence type="predicted"/>
<reference evidence="1 2" key="1">
    <citation type="submission" date="2016-01" db="EMBL/GenBank/DDBJ databases">
        <title>Mycobacterium immunogenum strain CD11_6 genome sequencing and assembly.</title>
        <authorList>
            <person name="Kaur G."/>
            <person name="Nair G.R."/>
            <person name="Mayilraj S."/>
        </authorList>
    </citation>
    <scope>NUCLEOTIDE SEQUENCE [LARGE SCALE GENOMIC DNA]</scope>
    <source>
        <strain evidence="1 2">CD11-6</strain>
    </source>
</reference>
<sequence>MTGLIDDARSEARSDSWGLDANSTVSFRPSAVSQVTVGVYYAKGAAHPVNYIATIVIDSRDAQPITLQDLFTNKQDGLNRLSEKSAAILGIDSNTPGLRATDKNFANWIPTAQGFEIHFADYQLGHGLRVTTIPWSDLADLLTPSMNALTQS</sequence>
<evidence type="ECO:0008006" key="3">
    <source>
        <dbReference type="Google" id="ProtNLM"/>
    </source>
</evidence>
<comment type="caution">
    <text evidence="1">The sequence shown here is derived from an EMBL/GenBank/DDBJ whole genome shotgun (WGS) entry which is preliminary data.</text>
</comment>